<dbReference type="GO" id="GO:0006935">
    <property type="term" value="P:chemotaxis"/>
    <property type="evidence" value="ECO:0007669"/>
    <property type="project" value="InterPro"/>
</dbReference>
<gene>
    <name evidence="2" type="ORF">GALL_284230</name>
</gene>
<dbReference type="Gene3D" id="2.40.50.180">
    <property type="entry name" value="CheA-289, Domain 4"/>
    <property type="match status" value="1"/>
</dbReference>
<name>A0A1J5RC61_9ZZZZ</name>
<protein>
    <submittedName>
        <fullName evidence="2">CheW-like domain protein</fullName>
    </submittedName>
</protein>
<dbReference type="SUPFAM" id="SSF50341">
    <property type="entry name" value="CheW-like"/>
    <property type="match status" value="1"/>
</dbReference>
<evidence type="ECO:0000259" key="1">
    <source>
        <dbReference type="PROSITE" id="PS50851"/>
    </source>
</evidence>
<dbReference type="PROSITE" id="PS50851">
    <property type="entry name" value="CHEW"/>
    <property type="match status" value="1"/>
</dbReference>
<proteinExistence type="predicted"/>
<dbReference type="Pfam" id="PF01584">
    <property type="entry name" value="CheW"/>
    <property type="match status" value="1"/>
</dbReference>
<dbReference type="InterPro" id="IPR002545">
    <property type="entry name" value="CheW-lke_dom"/>
</dbReference>
<dbReference type="InterPro" id="IPR036061">
    <property type="entry name" value="CheW-like_dom_sf"/>
</dbReference>
<organism evidence="2">
    <name type="scientific">mine drainage metagenome</name>
    <dbReference type="NCBI Taxonomy" id="410659"/>
    <lineage>
        <taxon>unclassified sequences</taxon>
        <taxon>metagenomes</taxon>
        <taxon>ecological metagenomes</taxon>
    </lineage>
</organism>
<evidence type="ECO:0000313" key="2">
    <source>
        <dbReference type="EMBL" id="OIQ89708.1"/>
    </source>
</evidence>
<dbReference type="SMART" id="SM00260">
    <property type="entry name" value="CheW"/>
    <property type="match status" value="1"/>
</dbReference>
<comment type="caution">
    <text evidence="2">The sequence shown here is derived from an EMBL/GenBank/DDBJ whole genome shotgun (WGS) entry which is preliminary data.</text>
</comment>
<sequence>MPWAMSMPKLAGIPVPADSRDWPTGDGFGTSFSRAANWLAFEVDGQACAVDSRQVRSVLRPPGMAPLPGRDARCPGLLAWHDTALVVLDLGACLGLRPSLGQAASRLLVCHGYEQEQAWGLLVDAVRGFQRIASPEPGWIAVRPGLPPPWNAMFALLPTPGGMNGEVCAMLHVQTLWEGCLSLISNHPAAAGPSLPHHPKDVP</sequence>
<reference evidence="2" key="1">
    <citation type="submission" date="2016-10" db="EMBL/GenBank/DDBJ databases">
        <title>Sequence of Gallionella enrichment culture.</title>
        <authorList>
            <person name="Poehlein A."/>
            <person name="Muehling M."/>
            <person name="Daniel R."/>
        </authorList>
    </citation>
    <scope>NUCLEOTIDE SEQUENCE</scope>
</reference>
<dbReference type="GO" id="GO:0007165">
    <property type="term" value="P:signal transduction"/>
    <property type="evidence" value="ECO:0007669"/>
    <property type="project" value="InterPro"/>
</dbReference>
<accession>A0A1J5RC61</accession>
<feature type="domain" description="CheW-like" evidence="1">
    <location>
        <begin position="35"/>
        <end position="182"/>
    </location>
</feature>
<dbReference type="AlphaFoldDB" id="A0A1J5RC61"/>
<dbReference type="EMBL" id="MLJW01000319">
    <property type="protein sequence ID" value="OIQ89708.1"/>
    <property type="molecule type" value="Genomic_DNA"/>
</dbReference>